<evidence type="ECO:0000259" key="5">
    <source>
        <dbReference type="Pfam" id="PF21546"/>
    </source>
</evidence>
<dbReference type="InterPro" id="IPR049382">
    <property type="entry name" value="FGGY_C_2"/>
</dbReference>
<dbReference type="Pfam" id="PF00370">
    <property type="entry name" value="FGGY_N"/>
    <property type="match status" value="1"/>
</dbReference>
<dbReference type="CDD" id="cd07772">
    <property type="entry name" value="ASKHA_NBD_FGGY_NaCK-like"/>
    <property type="match status" value="1"/>
</dbReference>
<evidence type="ECO:0000313" key="7">
    <source>
        <dbReference type="Proteomes" id="UP000282759"/>
    </source>
</evidence>
<name>A0A3S2Y138_9SPHI</name>
<comment type="similarity">
    <text evidence="1">Belongs to the FGGY kinase family.</text>
</comment>
<dbReference type="RefSeq" id="WP_127704729.1">
    <property type="nucleotide sequence ID" value="NZ_SACK01000003.1"/>
</dbReference>
<dbReference type="Gene3D" id="3.30.420.40">
    <property type="match status" value="2"/>
</dbReference>
<dbReference type="PANTHER" id="PTHR10196">
    <property type="entry name" value="SUGAR KINASE"/>
    <property type="match status" value="1"/>
</dbReference>
<keyword evidence="2" id="KW-0808">Transferase</keyword>
<evidence type="ECO:0000256" key="2">
    <source>
        <dbReference type="ARBA" id="ARBA00022679"/>
    </source>
</evidence>
<keyword evidence="7" id="KW-1185">Reference proteome</keyword>
<dbReference type="PANTHER" id="PTHR10196:SF57">
    <property type="entry name" value="XYLULOSE KINASE"/>
    <property type="match status" value="1"/>
</dbReference>
<evidence type="ECO:0000256" key="3">
    <source>
        <dbReference type="ARBA" id="ARBA00022777"/>
    </source>
</evidence>
<dbReference type="GO" id="GO:0004856">
    <property type="term" value="F:D-xylulokinase activity"/>
    <property type="evidence" value="ECO:0007669"/>
    <property type="project" value="TreeGrafter"/>
</dbReference>
<accession>A0A3S2Y138</accession>
<reference evidence="6 7" key="1">
    <citation type="submission" date="2019-01" db="EMBL/GenBank/DDBJ databases">
        <authorList>
            <person name="Chen W.-M."/>
        </authorList>
    </citation>
    <scope>NUCLEOTIDE SEQUENCE [LARGE SCALE GENOMIC DNA]</scope>
    <source>
        <strain evidence="6 7">YBJ-36</strain>
    </source>
</reference>
<dbReference type="InterPro" id="IPR043129">
    <property type="entry name" value="ATPase_NBD"/>
</dbReference>
<dbReference type="SUPFAM" id="SSF53067">
    <property type="entry name" value="Actin-like ATPase domain"/>
    <property type="match status" value="2"/>
</dbReference>
<comment type="caution">
    <text evidence="6">The sequence shown here is derived from an EMBL/GenBank/DDBJ whole genome shotgun (WGS) entry which is preliminary data.</text>
</comment>
<proteinExistence type="inferred from homology"/>
<dbReference type="EMBL" id="SACK01000003">
    <property type="protein sequence ID" value="RVU01017.1"/>
    <property type="molecule type" value="Genomic_DNA"/>
</dbReference>
<dbReference type="InterPro" id="IPR018484">
    <property type="entry name" value="FGGY_N"/>
</dbReference>
<sequence>MGATPVIAVFDVGKTNKKLFLFDEHYKIVYEKSARFNEITDEDGDPCENLESLRQSVFNSMREVFNLKEFDIKAVNFSTYGASFVYIDDKGEALTPLYNYLKAYPEDIKEHFYQTYGSEEEIAMQTASPALASLNSGLQVYRLKNQQPEVYKHVKFALHLPQYLSYLLTGKAFTDMTSIGCHTALWNFANNDYHHWVHQEGIKEKFAPIVPGDEVMTANFEEKTLQVGVGLHDSSAALIPYLVNFHEPFVLLSTGTWSISLNPVDHTPLTADELKNDCLNYIQYKGLPVKASRLFAGYEYEQQVKRIGEYFGQNTASYKRAEFDASIIALLEKKYPAQENHSANVEPIAFGGRDLTEFTNDMEAYHQLMRDIIQQQKASTSLILKGAPVKRIFVDGGFSKNPVFMQLLASAFPEMEIFAASMAQATAVGTALAIHNAWNSKPQPTDLIELKYYSLKHPTMI</sequence>
<dbReference type="OrthoDB" id="9786272at2"/>
<gene>
    <name evidence="6" type="ORF">EOD41_10365</name>
</gene>
<dbReference type="GO" id="GO:0005829">
    <property type="term" value="C:cytosol"/>
    <property type="evidence" value="ECO:0007669"/>
    <property type="project" value="TreeGrafter"/>
</dbReference>
<feature type="domain" description="Carbohydrate kinase FGGY C-terminal" evidence="5">
    <location>
        <begin position="247"/>
        <end position="436"/>
    </location>
</feature>
<dbReference type="Pfam" id="PF21546">
    <property type="entry name" value="FGGY_C_2"/>
    <property type="match status" value="1"/>
</dbReference>
<dbReference type="AlphaFoldDB" id="A0A3S2Y138"/>
<feature type="domain" description="Carbohydrate kinase FGGY N-terminal" evidence="4">
    <location>
        <begin position="7"/>
        <end position="222"/>
    </location>
</feature>
<evidence type="ECO:0000259" key="4">
    <source>
        <dbReference type="Pfam" id="PF00370"/>
    </source>
</evidence>
<dbReference type="GO" id="GO:0005997">
    <property type="term" value="P:xylulose metabolic process"/>
    <property type="evidence" value="ECO:0007669"/>
    <property type="project" value="TreeGrafter"/>
</dbReference>
<evidence type="ECO:0000256" key="1">
    <source>
        <dbReference type="ARBA" id="ARBA00009156"/>
    </source>
</evidence>
<organism evidence="6 7">
    <name type="scientific">Mucilaginibacter limnophilus</name>
    <dbReference type="NCBI Taxonomy" id="1932778"/>
    <lineage>
        <taxon>Bacteria</taxon>
        <taxon>Pseudomonadati</taxon>
        <taxon>Bacteroidota</taxon>
        <taxon>Sphingobacteriia</taxon>
        <taxon>Sphingobacteriales</taxon>
        <taxon>Sphingobacteriaceae</taxon>
        <taxon>Mucilaginibacter</taxon>
    </lineage>
</organism>
<dbReference type="Proteomes" id="UP000282759">
    <property type="component" value="Unassembled WGS sequence"/>
</dbReference>
<protein>
    <submittedName>
        <fullName evidence="6">Carbohydrate kinase</fullName>
    </submittedName>
</protein>
<keyword evidence="3 6" id="KW-0418">Kinase</keyword>
<evidence type="ECO:0000313" key="6">
    <source>
        <dbReference type="EMBL" id="RVU01017.1"/>
    </source>
</evidence>